<dbReference type="STRING" id="1508389.SAMN05444003_3021"/>
<dbReference type="OrthoDB" id="9798476at2"/>
<evidence type="ECO:0000313" key="2">
    <source>
        <dbReference type="EMBL" id="SHH39056.1"/>
    </source>
</evidence>
<evidence type="ECO:0000259" key="1">
    <source>
        <dbReference type="Pfam" id="PF09350"/>
    </source>
</evidence>
<protein>
    <recommendedName>
        <fullName evidence="1">DnaJ homologue subfamily C member 28 conserved domain-containing protein</fullName>
    </recommendedName>
</protein>
<keyword evidence="3" id="KW-1185">Reference proteome</keyword>
<accession>A0A1M5SKI3</accession>
<organism evidence="2 3">
    <name type="scientific">Cognatiyoonia sediminum</name>
    <dbReference type="NCBI Taxonomy" id="1508389"/>
    <lineage>
        <taxon>Bacteria</taxon>
        <taxon>Pseudomonadati</taxon>
        <taxon>Pseudomonadota</taxon>
        <taxon>Alphaproteobacteria</taxon>
        <taxon>Rhodobacterales</taxon>
        <taxon>Paracoccaceae</taxon>
        <taxon>Cognatiyoonia</taxon>
    </lineage>
</organism>
<dbReference type="EMBL" id="FQXB01000006">
    <property type="protein sequence ID" value="SHH39056.1"/>
    <property type="molecule type" value="Genomic_DNA"/>
</dbReference>
<feature type="domain" description="DnaJ homologue subfamily C member 28 conserved" evidence="1">
    <location>
        <begin position="9"/>
        <end position="69"/>
    </location>
</feature>
<evidence type="ECO:0000313" key="3">
    <source>
        <dbReference type="Proteomes" id="UP000184074"/>
    </source>
</evidence>
<name>A0A1M5SKI3_9RHOB</name>
<dbReference type="RefSeq" id="WP_072902467.1">
    <property type="nucleotide sequence ID" value="NZ_FQXB01000006.1"/>
</dbReference>
<dbReference type="Pfam" id="PF09350">
    <property type="entry name" value="DJC28_CD"/>
    <property type="match status" value="1"/>
</dbReference>
<gene>
    <name evidence="2" type="ORF">SAMN05444003_3021</name>
</gene>
<reference evidence="2 3" key="1">
    <citation type="submission" date="2016-11" db="EMBL/GenBank/DDBJ databases">
        <authorList>
            <person name="Jaros S."/>
            <person name="Januszkiewicz K."/>
            <person name="Wedrychowicz H."/>
        </authorList>
    </citation>
    <scope>NUCLEOTIDE SEQUENCE [LARGE SCALE GENOMIC DNA]</scope>
    <source>
        <strain evidence="2 3">DSM 28715</strain>
    </source>
</reference>
<proteinExistence type="predicted"/>
<dbReference type="AlphaFoldDB" id="A0A1M5SKI3"/>
<dbReference type="InterPro" id="IPR018961">
    <property type="entry name" value="DnaJ_homolog_subfam-C_membr-28"/>
</dbReference>
<sequence>MDHPLIDLISAKIRDAEARGEFDNLAGAGKPLDLSDADADFLARALKENDAVPEFVLLHKQLEELRAELPNLPVSERKEVLRKIAELEPKMELAKQAWTR</sequence>
<dbReference type="Proteomes" id="UP000184074">
    <property type="component" value="Unassembled WGS sequence"/>
</dbReference>